<comment type="caution">
    <text evidence="2">The sequence shown here is derived from an EMBL/GenBank/DDBJ whole genome shotgun (WGS) entry which is preliminary data.</text>
</comment>
<evidence type="ECO:0000313" key="3">
    <source>
        <dbReference type="Proteomes" id="UP000822688"/>
    </source>
</evidence>
<evidence type="ECO:0000259" key="1">
    <source>
        <dbReference type="Pfam" id="PF01926"/>
    </source>
</evidence>
<dbReference type="CDD" id="cd00882">
    <property type="entry name" value="Ras_like_GTPase"/>
    <property type="match status" value="1"/>
</dbReference>
<dbReference type="SUPFAM" id="SSF52540">
    <property type="entry name" value="P-loop containing nucleoside triphosphate hydrolases"/>
    <property type="match status" value="1"/>
</dbReference>
<protein>
    <recommendedName>
        <fullName evidence="1">G domain-containing protein</fullName>
    </recommendedName>
</protein>
<sequence>METKIQDFWKAKVLLFGRTGSGKSTVANMLINGHLRPPFLFPTSSGVRGKTLSFQREESEDFVVVDTVGFGEGEYGSVADAEARNRLYDFFVKITEESYNYYAYVHKWGKLDQLDVNLWNFFRQAFAGAETNFVIIFTHCSPKFLEQNLKDIKITFQGCERYIPVDFPASDKPEFLASAMARRKEALRLASLKRLYECLERFMGLAYVPFLCLRSNLKKGRILLLGTATIARNMIAKLLVDGTINTTSTVGVEASTMDGTEINGNEKAQCTDFAELEGRRWQVVNVFAFDKESVGDIYGVVDGLFKENAVSAKSTAAAAMIASKFMTIMQHGDYSHFVYVEEWGNKSVASRSVLKEITNALGVRLKSSILVIVNGDHGKVQPKVPKRFKDWGATLQIQLPSVDDLPNMGREKDSVLRHSLGILEEALHVSNSIPFMHNIYDTIDINAFEGLVLAHQELQPKTSINNLFDFNSLQKLKSTRLGAEKVESAQLRSISTPAVFSSVIQSDEISDPGAGPRVYPSYVSTRVLRLPVKHRAAQIPCRYKEKMHQYLCIIIGGKNKITQSTVNLGDDFIWGELQVVDKHHLDKKLIRLPLFRGNCAHKLTSLDRDVWYVGDHYGEKEFIENLSNEDSIILWMYPYPYEDELHKDVLEIILRFSDHSSRCTRLR</sequence>
<dbReference type="Pfam" id="PF01926">
    <property type="entry name" value="MMR_HSR1"/>
    <property type="match status" value="1"/>
</dbReference>
<gene>
    <name evidence="2" type="ORF">KC19_8G073500</name>
</gene>
<dbReference type="GO" id="GO:0005525">
    <property type="term" value="F:GTP binding"/>
    <property type="evidence" value="ECO:0007669"/>
    <property type="project" value="InterPro"/>
</dbReference>
<proteinExistence type="predicted"/>
<dbReference type="InterPro" id="IPR027417">
    <property type="entry name" value="P-loop_NTPase"/>
</dbReference>
<dbReference type="EMBL" id="CM026429">
    <property type="protein sequence ID" value="KAG0563984.1"/>
    <property type="molecule type" value="Genomic_DNA"/>
</dbReference>
<reference evidence="2" key="1">
    <citation type="submission" date="2020-06" db="EMBL/GenBank/DDBJ databases">
        <title>WGS assembly of Ceratodon purpureus strain R40.</title>
        <authorList>
            <person name="Carey S.B."/>
            <person name="Jenkins J."/>
            <person name="Shu S."/>
            <person name="Lovell J.T."/>
            <person name="Sreedasyam A."/>
            <person name="Maumus F."/>
            <person name="Tiley G.P."/>
            <person name="Fernandez-Pozo N."/>
            <person name="Barry K."/>
            <person name="Chen C."/>
            <person name="Wang M."/>
            <person name="Lipzen A."/>
            <person name="Daum C."/>
            <person name="Saski C.A."/>
            <person name="Payton A.C."/>
            <person name="Mcbreen J.C."/>
            <person name="Conrad R.E."/>
            <person name="Kollar L.M."/>
            <person name="Olsson S."/>
            <person name="Huttunen S."/>
            <person name="Landis J.B."/>
            <person name="Wickett N.J."/>
            <person name="Johnson M.G."/>
            <person name="Rensing S.A."/>
            <person name="Grimwood J."/>
            <person name="Schmutz J."/>
            <person name="Mcdaniel S.F."/>
        </authorList>
    </citation>
    <scope>NUCLEOTIDE SEQUENCE</scope>
    <source>
        <strain evidence="2">R40</strain>
    </source>
</reference>
<dbReference type="AlphaFoldDB" id="A0A8T0H0U9"/>
<organism evidence="2 3">
    <name type="scientific">Ceratodon purpureus</name>
    <name type="common">Fire moss</name>
    <name type="synonym">Dicranum purpureum</name>
    <dbReference type="NCBI Taxonomy" id="3225"/>
    <lineage>
        <taxon>Eukaryota</taxon>
        <taxon>Viridiplantae</taxon>
        <taxon>Streptophyta</taxon>
        <taxon>Embryophyta</taxon>
        <taxon>Bryophyta</taxon>
        <taxon>Bryophytina</taxon>
        <taxon>Bryopsida</taxon>
        <taxon>Dicranidae</taxon>
        <taxon>Pseudoditrichales</taxon>
        <taxon>Ditrichaceae</taxon>
        <taxon>Ceratodon</taxon>
    </lineage>
</organism>
<evidence type="ECO:0000313" key="2">
    <source>
        <dbReference type="EMBL" id="KAG0563984.1"/>
    </source>
</evidence>
<dbReference type="Proteomes" id="UP000822688">
    <property type="component" value="Chromosome 8"/>
</dbReference>
<dbReference type="Gene3D" id="3.40.50.300">
    <property type="entry name" value="P-loop containing nucleotide triphosphate hydrolases"/>
    <property type="match status" value="1"/>
</dbReference>
<dbReference type="InterPro" id="IPR006073">
    <property type="entry name" value="GTP-bd"/>
</dbReference>
<keyword evidence="3" id="KW-1185">Reference proteome</keyword>
<accession>A0A8T0H0U9</accession>
<name>A0A8T0H0U9_CERPU</name>
<feature type="domain" description="G" evidence="1">
    <location>
        <begin position="12"/>
        <end position="96"/>
    </location>
</feature>